<dbReference type="Proteomes" id="UP001644750">
    <property type="component" value="Unassembled WGS sequence"/>
</dbReference>
<sequence length="72" mass="8155">MKRNKKVFSLVLLLMLLVVSVSGCKTKKHKKPSTVTTTENKTGFVPDENSDDPVDNEMRDDEGNVYELDIQK</sequence>
<dbReference type="Proteomes" id="UP000095564">
    <property type="component" value="Unassembled WGS sequence"/>
</dbReference>
<accession>A0A174LHX9</accession>
<evidence type="ECO:0000256" key="1">
    <source>
        <dbReference type="SAM" id="MobiDB-lite"/>
    </source>
</evidence>
<gene>
    <name evidence="3" type="ORF">ERS852520_00910</name>
    <name evidence="4" type="ORF">G5A72_12045</name>
</gene>
<evidence type="ECO:0008006" key="7">
    <source>
        <dbReference type="Google" id="ProtNLM"/>
    </source>
</evidence>
<dbReference type="PROSITE" id="PS51257">
    <property type="entry name" value="PROKAR_LIPOPROTEIN"/>
    <property type="match status" value="1"/>
</dbReference>
<dbReference type="EMBL" id="JAAITB010000028">
    <property type="protein sequence ID" value="NSJ80298.1"/>
    <property type="molecule type" value="Genomic_DNA"/>
</dbReference>
<evidence type="ECO:0000313" key="6">
    <source>
        <dbReference type="Proteomes" id="UP001644750"/>
    </source>
</evidence>
<dbReference type="RefSeq" id="WP_055159637.1">
    <property type="nucleotide sequence ID" value="NZ_CAXSPF010000030.1"/>
</dbReference>
<feature type="compositionally biased region" description="Acidic residues" evidence="1">
    <location>
        <begin position="48"/>
        <end position="63"/>
    </location>
</feature>
<reference evidence="3 5" key="1">
    <citation type="submission" date="2015-09" db="EMBL/GenBank/DDBJ databases">
        <authorList>
            <consortium name="Pathogen Informatics"/>
        </authorList>
    </citation>
    <scope>NUCLEOTIDE SEQUENCE [LARGE SCALE GENOMIC DNA]</scope>
    <source>
        <strain evidence="3 5">2789STDY5834908</strain>
    </source>
</reference>
<organism evidence="3 5">
    <name type="scientific">Anaerostipes hadrus</name>
    <dbReference type="NCBI Taxonomy" id="649756"/>
    <lineage>
        <taxon>Bacteria</taxon>
        <taxon>Bacillati</taxon>
        <taxon>Bacillota</taxon>
        <taxon>Clostridia</taxon>
        <taxon>Lachnospirales</taxon>
        <taxon>Lachnospiraceae</taxon>
        <taxon>Anaerostipes</taxon>
    </lineage>
</organism>
<evidence type="ECO:0000313" key="5">
    <source>
        <dbReference type="Proteomes" id="UP000095564"/>
    </source>
</evidence>
<reference evidence="4 6" key="2">
    <citation type="journal article" date="2020" name="Cell Host Microbe">
        <title>Functional and Genomic Variation between Human-Derived Isolates of Lachnospiraceae Reveals Inter- and Intra-Species Diversity.</title>
        <authorList>
            <person name="Sorbara M.T."/>
            <person name="Littmann E.R."/>
            <person name="Fontana E."/>
            <person name="Moody T.U."/>
            <person name="Kohout C.E."/>
            <person name="Gjonbalaj M."/>
            <person name="Eaton V."/>
            <person name="Seok R."/>
            <person name="Leiner I.M."/>
            <person name="Pamer E.G."/>
        </authorList>
    </citation>
    <scope>NUCLEOTIDE SEQUENCE [LARGE SCALE GENOMIC DNA]</scope>
    <source>
        <strain evidence="4 6">MSK.14.57</strain>
    </source>
</reference>
<name>A0A174LHX9_ANAHA</name>
<feature type="signal peptide" evidence="2">
    <location>
        <begin position="1"/>
        <end position="23"/>
    </location>
</feature>
<feature type="region of interest" description="Disordered" evidence="1">
    <location>
        <begin position="28"/>
        <end position="63"/>
    </location>
</feature>
<evidence type="ECO:0000313" key="3">
    <source>
        <dbReference type="EMBL" id="CUP23733.1"/>
    </source>
</evidence>
<keyword evidence="2" id="KW-0732">Signal</keyword>
<keyword evidence="6" id="KW-1185">Reference proteome</keyword>
<evidence type="ECO:0000313" key="4">
    <source>
        <dbReference type="EMBL" id="NSJ80298.1"/>
    </source>
</evidence>
<dbReference type="AlphaFoldDB" id="A0A174LHX9"/>
<dbReference type="EMBL" id="CZAU01000006">
    <property type="protein sequence ID" value="CUP23733.1"/>
    <property type="molecule type" value="Genomic_DNA"/>
</dbReference>
<proteinExistence type="predicted"/>
<evidence type="ECO:0000256" key="2">
    <source>
        <dbReference type="SAM" id="SignalP"/>
    </source>
</evidence>
<feature type="chain" id="PRO_5038617021" description="Lipoprotein" evidence="2">
    <location>
        <begin position="24"/>
        <end position="72"/>
    </location>
</feature>
<protein>
    <recommendedName>
        <fullName evidence="7">Lipoprotein</fullName>
    </recommendedName>
</protein>
<reference evidence="4" key="3">
    <citation type="submission" date="2020-02" db="EMBL/GenBank/DDBJ databases">
        <authorList>
            <person name="Littmann E."/>
            <person name="Sorbara M."/>
        </authorList>
    </citation>
    <scope>NUCLEOTIDE SEQUENCE</scope>
    <source>
        <strain evidence="4">MSK.14.57</strain>
    </source>
</reference>